<dbReference type="EMBL" id="NBNE01013104">
    <property type="protein sequence ID" value="OWY95309.1"/>
    <property type="molecule type" value="Genomic_DNA"/>
</dbReference>
<accession>A0A225UT22</accession>
<keyword evidence="3" id="KW-1185">Reference proteome</keyword>
<name>A0A225UT22_9STRA</name>
<evidence type="ECO:0000313" key="2">
    <source>
        <dbReference type="EMBL" id="OWY95309.1"/>
    </source>
</evidence>
<reference evidence="3" key="1">
    <citation type="submission" date="2017-03" db="EMBL/GenBank/DDBJ databases">
        <title>Phytopthora megakarya and P. palmivora, two closely related causual agents of cacao black pod achieved similar genome size and gene model numbers by different mechanisms.</title>
        <authorList>
            <person name="Ali S."/>
            <person name="Shao J."/>
            <person name="Larry D.J."/>
            <person name="Kronmiller B."/>
            <person name="Shen D."/>
            <person name="Strem M.D."/>
            <person name="Melnick R.L."/>
            <person name="Guiltinan M.J."/>
            <person name="Tyler B.M."/>
            <person name="Meinhardt L.W."/>
            <person name="Bailey B.A."/>
        </authorList>
    </citation>
    <scope>NUCLEOTIDE SEQUENCE [LARGE SCALE GENOMIC DNA]</scope>
    <source>
        <strain evidence="3">zdho120</strain>
    </source>
</reference>
<feature type="region of interest" description="Disordered" evidence="1">
    <location>
        <begin position="169"/>
        <end position="196"/>
    </location>
</feature>
<organism evidence="2 3">
    <name type="scientific">Phytophthora megakarya</name>
    <dbReference type="NCBI Taxonomy" id="4795"/>
    <lineage>
        <taxon>Eukaryota</taxon>
        <taxon>Sar</taxon>
        <taxon>Stramenopiles</taxon>
        <taxon>Oomycota</taxon>
        <taxon>Peronosporomycetes</taxon>
        <taxon>Peronosporales</taxon>
        <taxon>Peronosporaceae</taxon>
        <taxon>Phytophthora</taxon>
    </lineage>
</organism>
<proteinExistence type="predicted"/>
<protein>
    <submittedName>
        <fullName evidence="2">Uncharacterized protein</fullName>
    </submittedName>
</protein>
<dbReference type="AlphaFoldDB" id="A0A225UT22"/>
<gene>
    <name evidence="2" type="ORF">PHMEG_00034720</name>
</gene>
<sequence length="270" mass="29737">MEKLVHDAVVHPSLLGKNSQFVIESAQQGPRTRFLATPPVLRLAYDLSFGIRGLSVMHFRRFIQELEPQSSMTGINMTNFGRSNALQPASPPSSLRDIVDAFETLLLFGQGFYNNTVCDFIKAARVATCNMLVHWINSKLGKFRSEIIASNLQTAARVGLDSSSKAENSSCIAKTTTRNTDEPTKPRTHSKAIHGTSSSTVPRELFDMLPQQGDKALCMRYLSKKGCTGPTQGHCFDPNRAHFKPLALPADAKAYIDKNFNGLASEYADL</sequence>
<dbReference type="Proteomes" id="UP000198211">
    <property type="component" value="Unassembled WGS sequence"/>
</dbReference>
<evidence type="ECO:0000256" key="1">
    <source>
        <dbReference type="SAM" id="MobiDB-lite"/>
    </source>
</evidence>
<feature type="compositionally biased region" description="Polar residues" evidence="1">
    <location>
        <begin position="169"/>
        <end position="178"/>
    </location>
</feature>
<comment type="caution">
    <text evidence="2">The sequence shown here is derived from an EMBL/GenBank/DDBJ whole genome shotgun (WGS) entry which is preliminary data.</text>
</comment>
<dbReference type="OrthoDB" id="124649at2759"/>
<evidence type="ECO:0000313" key="3">
    <source>
        <dbReference type="Proteomes" id="UP000198211"/>
    </source>
</evidence>